<accession>A0A9W6YVJ7</accession>
<reference evidence="6" key="1">
    <citation type="submission" date="2023-04" db="EMBL/GenBank/DDBJ databases">
        <title>Ambrosiozyma monospora NBRC 1965.</title>
        <authorList>
            <person name="Ichikawa N."/>
            <person name="Sato H."/>
            <person name="Tonouchi N."/>
        </authorList>
    </citation>
    <scope>NUCLEOTIDE SEQUENCE</scope>
    <source>
        <strain evidence="6">NBRC 1965</strain>
    </source>
</reference>
<keyword evidence="3" id="KW-0862">Zinc</keyword>
<feature type="domain" description="Cyclic nucleotide-binding" evidence="5">
    <location>
        <begin position="275"/>
        <end position="316"/>
    </location>
</feature>
<keyword evidence="1" id="KW-0479">Metal-binding</keyword>
<dbReference type="PANTHER" id="PTHR14677">
    <property type="entry name" value="ARSENITE INDUCUBLE RNA ASSOCIATED PROTEIN AIP-1-RELATED"/>
    <property type="match status" value="1"/>
</dbReference>
<dbReference type="SMART" id="SM00154">
    <property type="entry name" value="ZnF_AN1"/>
    <property type="match status" value="1"/>
</dbReference>
<dbReference type="InterPro" id="IPR057358">
    <property type="entry name" value="UBL_ZFAND1-like"/>
</dbReference>
<evidence type="ECO:0000256" key="1">
    <source>
        <dbReference type="ARBA" id="ARBA00022723"/>
    </source>
</evidence>
<gene>
    <name evidence="6" type="ORF">Amon01_000189300</name>
</gene>
<dbReference type="PROSITE" id="PS50042">
    <property type="entry name" value="CNMP_BINDING_3"/>
    <property type="match status" value="1"/>
</dbReference>
<dbReference type="InterPro" id="IPR000595">
    <property type="entry name" value="cNMP-bd_dom"/>
</dbReference>
<organism evidence="6 7">
    <name type="scientific">Ambrosiozyma monospora</name>
    <name type="common">Yeast</name>
    <name type="synonym">Endomycopsis monosporus</name>
    <dbReference type="NCBI Taxonomy" id="43982"/>
    <lineage>
        <taxon>Eukaryota</taxon>
        <taxon>Fungi</taxon>
        <taxon>Dikarya</taxon>
        <taxon>Ascomycota</taxon>
        <taxon>Saccharomycotina</taxon>
        <taxon>Pichiomycetes</taxon>
        <taxon>Pichiales</taxon>
        <taxon>Pichiaceae</taxon>
        <taxon>Ambrosiozyma</taxon>
    </lineage>
</organism>
<feature type="region of interest" description="Disordered" evidence="4">
    <location>
        <begin position="149"/>
        <end position="186"/>
    </location>
</feature>
<dbReference type="Proteomes" id="UP001165063">
    <property type="component" value="Unassembled WGS sequence"/>
</dbReference>
<evidence type="ECO:0000256" key="3">
    <source>
        <dbReference type="ARBA" id="ARBA00022833"/>
    </source>
</evidence>
<keyword evidence="7" id="KW-1185">Reference proteome</keyword>
<evidence type="ECO:0000256" key="2">
    <source>
        <dbReference type="ARBA" id="ARBA00022771"/>
    </source>
</evidence>
<evidence type="ECO:0000313" key="6">
    <source>
        <dbReference type="EMBL" id="GMG21299.1"/>
    </source>
</evidence>
<evidence type="ECO:0000256" key="4">
    <source>
        <dbReference type="SAM" id="MobiDB-lite"/>
    </source>
</evidence>
<evidence type="ECO:0000313" key="7">
    <source>
        <dbReference type="Proteomes" id="UP001165063"/>
    </source>
</evidence>
<dbReference type="Pfam" id="PF25327">
    <property type="entry name" value="UBL_ZFAND1"/>
    <property type="match status" value="1"/>
</dbReference>
<dbReference type="Gene3D" id="4.10.1110.10">
    <property type="entry name" value="AN1-like Zinc finger"/>
    <property type="match status" value="1"/>
</dbReference>
<dbReference type="GO" id="GO:0005737">
    <property type="term" value="C:cytoplasm"/>
    <property type="evidence" value="ECO:0007669"/>
    <property type="project" value="TreeGrafter"/>
</dbReference>
<dbReference type="Pfam" id="PF01428">
    <property type="entry name" value="zf-AN1"/>
    <property type="match status" value="1"/>
</dbReference>
<protein>
    <submittedName>
        <fullName evidence="6">Unnamed protein product</fullName>
    </submittedName>
</protein>
<dbReference type="GO" id="GO:0008270">
    <property type="term" value="F:zinc ion binding"/>
    <property type="evidence" value="ECO:0007669"/>
    <property type="project" value="UniProtKB-KW"/>
</dbReference>
<name>A0A9W6YVJ7_AMBMO</name>
<evidence type="ECO:0000259" key="5">
    <source>
        <dbReference type="PROSITE" id="PS50042"/>
    </source>
</evidence>
<dbReference type="SUPFAM" id="SSF118310">
    <property type="entry name" value="AN1-like Zinc finger"/>
    <property type="match status" value="1"/>
</dbReference>
<comment type="caution">
    <text evidence="6">The sequence shown here is derived from an EMBL/GenBank/DDBJ whole genome shotgun (WGS) entry which is preliminary data.</text>
</comment>
<keyword evidence="2" id="KW-0863">Zinc-finger</keyword>
<dbReference type="PANTHER" id="PTHR14677:SF40">
    <property type="entry name" value="CDC48-ASSOCIATED UBIQUITIN-LIKE_ZINC FINGER PROTEIN 1"/>
    <property type="match status" value="1"/>
</dbReference>
<dbReference type="AlphaFoldDB" id="A0A9W6YVJ7"/>
<dbReference type="OrthoDB" id="431929at2759"/>
<feature type="compositionally biased region" description="Low complexity" evidence="4">
    <location>
        <begin position="153"/>
        <end position="176"/>
    </location>
</feature>
<dbReference type="InterPro" id="IPR035896">
    <property type="entry name" value="AN1-like_Znf"/>
</dbReference>
<dbReference type="EMBL" id="BSXU01000620">
    <property type="protein sequence ID" value="GMG21299.1"/>
    <property type="molecule type" value="Genomic_DNA"/>
</dbReference>
<dbReference type="InterPro" id="IPR000058">
    <property type="entry name" value="Znf_AN1"/>
</dbReference>
<proteinExistence type="predicted"/>
<sequence length="324" mass="36017">MTTIKNKDDTLMDIGSHCVVCRKLDFLPFKCPKCNVSYCSDHRLDFNEHVCKVDDIKKKNSTSQRQIPTAASVFPNLGEIRKQAQLEHSMKNASLFDSNNKTGGHKLGTSSGVGTKATSIASKLIANASIDESANQALQKLKKFLSMSRKKTSSSSSSSKFKLSFGSSSSSAGSIGKKPKKKSPAQKMIEISKLKQQAKGSVKISQSERVYIYCQYIPNDIAKWTNKSGKFTEPKPFFVSKAWPVGRLLDNVCELMKIKNNNDKSSTTKDEKLYIFRNLRDDEIEKAGDDAEMFKFIPYSGRVVKEIQDGDYVYVVKGATNVSL</sequence>